<dbReference type="GO" id="GO:0005886">
    <property type="term" value="C:plasma membrane"/>
    <property type="evidence" value="ECO:0007669"/>
    <property type="project" value="UniProtKB-SubCell"/>
</dbReference>
<feature type="transmembrane region" description="Helical" evidence="7">
    <location>
        <begin position="47"/>
        <end position="66"/>
    </location>
</feature>
<comment type="subcellular location">
    <subcellularLocation>
        <location evidence="1">Cell membrane</location>
        <topology evidence="1">Multi-pass membrane protein</topology>
    </subcellularLocation>
</comment>
<keyword evidence="5 7" id="KW-1133">Transmembrane helix</keyword>
<dbReference type="Pfam" id="PF00884">
    <property type="entry name" value="Sulfatase"/>
    <property type="match status" value="1"/>
</dbReference>
<sequence>MKGHLLMKLKNIRHSKVFRVIFCLITLLLIALFAVSTIQGRTNTEHSFLRIASYVSAGLLGLLLFLSRMFSAPEQENDSPRSRKKTVFFVLRTIFLPLFFSIISVLIFVARYLQENFQGVPWGQLLYHLHTPLEGTGIDSIKEPLITGIVIFATSFLITLLFVLLLHKKQKDRRFGLVWSVFALVLLAPNLVNFWIDFEIGDYLKFTSQKSTIYEDYYVDARDVDLTFPETKRNLIYIFLESMELSYASKEVGGNMPENYIPEFTDLALNNITFSGDDSKLNGPYAVNGATFTMGGLVAQTSGVPLNENIVSNSTLNSTWSSENNYLPGVYAIGDILHDQGYNQTFMIGSDGNFAGRSSYFNSHGNYKVFDYYSAVDAGYIDSDYYVWWGYEDSKLIEYAKTELTDLASKGEPFNFTMLTADSHFVNGYYCDLCRDEFSLQYSDVVACSSRQITSFLSWIREQDFYDNTTIVLCGDHCTMDSVYLEKTNTKDFDRRMYFTIVNPDPSVSYTNVYRKFTSLDMYPTTLAAMGVTIPGDRLGLGANLFPSTSTLAEIYGMDDLNTELLKDSKLYRSQLLYSSR</sequence>
<evidence type="ECO:0000256" key="5">
    <source>
        <dbReference type="ARBA" id="ARBA00022989"/>
    </source>
</evidence>
<evidence type="ECO:0000313" key="9">
    <source>
        <dbReference type="EMBL" id="RXS74499.1"/>
    </source>
</evidence>
<keyword evidence="3" id="KW-1003">Cell membrane</keyword>
<keyword evidence="4 7" id="KW-0812">Transmembrane</keyword>
<name>A0A4Q1RG06_9FIRM</name>
<dbReference type="PANTHER" id="PTHR47371:SF3">
    <property type="entry name" value="PHOSPHOGLYCEROL TRANSFERASE I"/>
    <property type="match status" value="1"/>
</dbReference>
<feature type="transmembrane region" description="Helical" evidence="7">
    <location>
        <begin position="177"/>
        <end position="196"/>
    </location>
</feature>
<accession>A0A4Q1RG06</accession>
<feature type="transmembrane region" description="Helical" evidence="7">
    <location>
        <begin position="145"/>
        <end position="165"/>
    </location>
</feature>
<dbReference type="InterPro" id="IPR050448">
    <property type="entry name" value="OpgB/LTA_synthase_biosynth"/>
</dbReference>
<evidence type="ECO:0000256" key="3">
    <source>
        <dbReference type="ARBA" id="ARBA00022475"/>
    </source>
</evidence>
<gene>
    <name evidence="9" type="ORF">ETP43_04270</name>
</gene>
<feature type="transmembrane region" description="Helical" evidence="7">
    <location>
        <begin position="87"/>
        <end position="113"/>
    </location>
</feature>
<evidence type="ECO:0000256" key="4">
    <source>
        <dbReference type="ARBA" id="ARBA00022692"/>
    </source>
</evidence>
<evidence type="ECO:0000256" key="7">
    <source>
        <dbReference type="SAM" id="Phobius"/>
    </source>
</evidence>
<keyword evidence="10" id="KW-1185">Reference proteome</keyword>
<evidence type="ECO:0000256" key="1">
    <source>
        <dbReference type="ARBA" id="ARBA00004651"/>
    </source>
</evidence>
<comment type="pathway">
    <text evidence="2">Cell wall biogenesis; lipoteichoic acid biosynthesis.</text>
</comment>
<keyword evidence="6 7" id="KW-0472">Membrane</keyword>
<dbReference type="OrthoDB" id="9760224at2"/>
<dbReference type="Proteomes" id="UP000290106">
    <property type="component" value="Unassembled WGS sequence"/>
</dbReference>
<comment type="caution">
    <text evidence="9">The sequence shown here is derived from an EMBL/GenBank/DDBJ whole genome shotgun (WGS) entry which is preliminary data.</text>
</comment>
<dbReference type="AlphaFoldDB" id="A0A4Q1RG06"/>
<dbReference type="EMBL" id="SDKC01000001">
    <property type="protein sequence ID" value="RXS74499.1"/>
    <property type="molecule type" value="Genomic_DNA"/>
</dbReference>
<evidence type="ECO:0000259" key="8">
    <source>
        <dbReference type="Pfam" id="PF00884"/>
    </source>
</evidence>
<evidence type="ECO:0000256" key="2">
    <source>
        <dbReference type="ARBA" id="ARBA00004936"/>
    </source>
</evidence>
<dbReference type="Gene3D" id="3.40.720.10">
    <property type="entry name" value="Alkaline Phosphatase, subunit A"/>
    <property type="match status" value="1"/>
</dbReference>
<dbReference type="InterPro" id="IPR017850">
    <property type="entry name" value="Alkaline_phosphatase_core_sf"/>
</dbReference>
<dbReference type="SUPFAM" id="SSF53649">
    <property type="entry name" value="Alkaline phosphatase-like"/>
    <property type="match status" value="1"/>
</dbReference>
<dbReference type="PANTHER" id="PTHR47371">
    <property type="entry name" value="LIPOTEICHOIC ACID SYNTHASE"/>
    <property type="match status" value="1"/>
</dbReference>
<organism evidence="9 10">
    <name type="scientific">Blautia faecicola</name>
    <dbReference type="NCBI Taxonomy" id="2509240"/>
    <lineage>
        <taxon>Bacteria</taxon>
        <taxon>Bacillati</taxon>
        <taxon>Bacillota</taxon>
        <taxon>Clostridia</taxon>
        <taxon>Lachnospirales</taxon>
        <taxon>Lachnospiraceae</taxon>
        <taxon>Blautia</taxon>
    </lineage>
</organism>
<evidence type="ECO:0000313" key="10">
    <source>
        <dbReference type="Proteomes" id="UP000290106"/>
    </source>
</evidence>
<dbReference type="CDD" id="cd16015">
    <property type="entry name" value="LTA_synthase"/>
    <property type="match status" value="1"/>
</dbReference>
<proteinExistence type="predicted"/>
<dbReference type="InterPro" id="IPR000917">
    <property type="entry name" value="Sulfatase_N"/>
</dbReference>
<reference evidence="9 10" key="1">
    <citation type="submission" date="2019-01" db="EMBL/GenBank/DDBJ databases">
        <title>Blautia sp. nov. KGMB01111 isolated human feces.</title>
        <authorList>
            <person name="Park J.-E."/>
            <person name="Kim J.-S."/>
            <person name="Park S.-H."/>
        </authorList>
    </citation>
    <scope>NUCLEOTIDE SEQUENCE [LARGE SCALE GENOMIC DNA]</scope>
    <source>
        <strain evidence="9 10">KGMB01111</strain>
    </source>
</reference>
<protein>
    <submittedName>
        <fullName evidence="9">LTA synthase family protein</fullName>
    </submittedName>
</protein>
<feature type="domain" description="Sulfatase N-terminal" evidence="8">
    <location>
        <begin position="233"/>
        <end position="532"/>
    </location>
</feature>
<evidence type="ECO:0000256" key="6">
    <source>
        <dbReference type="ARBA" id="ARBA00023136"/>
    </source>
</evidence>